<evidence type="ECO:0000313" key="2">
    <source>
        <dbReference type="EMBL" id="MBS7810299.1"/>
    </source>
</evidence>
<feature type="compositionally biased region" description="Polar residues" evidence="1">
    <location>
        <begin position="1"/>
        <end position="10"/>
    </location>
</feature>
<evidence type="ECO:0008006" key="4">
    <source>
        <dbReference type="Google" id="ProtNLM"/>
    </source>
</evidence>
<dbReference type="Proteomes" id="UP000766336">
    <property type="component" value="Unassembled WGS sequence"/>
</dbReference>
<organism evidence="2 3">
    <name type="scientific">Roseococcus pinisoli</name>
    <dbReference type="NCBI Taxonomy" id="2835040"/>
    <lineage>
        <taxon>Bacteria</taxon>
        <taxon>Pseudomonadati</taxon>
        <taxon>Pseudomonadota</taxon>
        <taxon>Alphaproteobacteria</taxon>
        <taxon>Acetobacterales</taxon>
        <taxon>Roseomonadaceae</taxon>
        <taxon>Roseococcus</taxon>
    </lineage>
</organism>
<dbReference type="RefSeq" id="WP_213668926.1">
    <property type="nucleotide sequence ID" value="NZ_JAHCDA010000001.1"/>
</dbReference>
<feature type="compositionally biased region" description="Basic and acidic residues" evidence="1">
    <location>
        <begin position="27"/>
        <end position="48"/>
    </location>
</feature>
<comment type="caution">
    <text evidence="2">The sequence shown here is derived from an EMBL/GenBank/DDBJ whole genome shotgun (WGS) entry which is preliminary data.</text>
</comment>
<feature type="region of interest" description="Disordered" evidence="1">
    <location>
        <begin position="1"/>
        <end position="62"/>
    </location>
</feature>
<dbReference type="EMBL" id="JAHCDA010000001">
    <property type="protein sequence ID" value="MBS7810299.1"/>
    <property type="molecule type" value="Genomic_DNA"/>
</dbReference>
<sequence length="62" mass="6423">MTTGKPNPGSSKKGDIDLRSSDAQGKQADEVKSHAEKASDKPAEKSPRAGETAGALKDQTGR</sequence>
<reference evidence="2 3" key="1">
    <citation type="submission" date="2021-05" db="EMBL/GenBank/DDBJ databases">
        <title>Roseococcus sp. XZZS9, whole genome shotgun sequencing project.</title>
        <authorList>
            <person name="Zhao G."/>
            <person name="Shen L."/>
        </authorList>
    </citation>
    <scope>NUCLEOTIDE SEQUENCE [LARGE SCALE GENOMIC DNA]</scope>
    <source>
        <strain evidence="2 3">XZZS9</strain>
    </source>
</reference>
<evidence type="ECO:0000313" key="3">
    <source>
        <dbReference type="Proteomes" id="UP000766336"/>
    </source>
</evidence>
<accession>A0ABS5Q9B9</accession>
<name>A0ABS5Q9B9_9PROT</name>
<keyword evidence="3" id="KW-1185">Reference proteome</keyword>
<protein>
    <recommendedName>
        <fullName evidence="4">CsbD family protein</fullName>
    </recommendedName>
</protein>
<proteinExistence type="predicted"/>
<gene>
    <name evidence="2" type="ORF">KHU32_05075</name>
</gene>
<evidence type="ECO:0000256" key="1">
    <source>
        <dbReference type="SAM" id="MobiDB-lite"/>
    </source>
</evidence>